<proteinExistence type="predicted"/>
<accession>A0A0H2RTK5</accession>
<dbReference type="EMBL" id="KQ085931">
    <property type="protein sequence ID" value="KLO15350.1"/>
    <property type="molecule type" value="Genomic_DNA"/>
</dbReference>
<protein>
    <submittedName>
        <fullName evidence="1">Uncharacterized protein</fullName>
    </submittedName>
</protein>
<dbReference type="Proteomes" id="UP000053477">
    <property type="component" value="Unassembled WGS sequence"/>
</dbReference>
<organism evidence="1 2">
    <name type="scientific">Schizopora paradoxa</name>
    <dbReference type="NCBI Taxonomy" id="27342"/>
    <lineage>
        <taxon>Eukaryota</taxon>
        <taxon>Fungi</taxon>
        <taxon>Dikarya</taxon>
        <taxon>Basidiomycota</taxon>
        <taxon>Agaricomycotina</taxon>
        <taxon>Agaricomycetes</taxon>
        <taxon>Hymenochaetales</taxon>
        <taxon>Schizoporaceae</taxon>
        <taxon>Schizopora</taxon>
    </lineage>
</organism>
<evidence type="ECO:0000313" key="2">
    <source>
        <dbReference type="Proteomes" id="UP000053477"/>
    </source>
</evidence>
<sequence length="323" mass="36199">MHGDDTTYEDSVHLARSETISTVSTNATAPNLPGPGRNVGRLTAYLGTRLEQSMTLRFGRRSSLNPEVISSQDSTIQLGRIESNASVSTTATAPNLPGAGRTVGLLLDNLGAHMESFVNELALRQGIGPQAVAREIRRLLGHERTTIFQRHAEASLQLNEKEERALKKRCKRLLKYARNTVSTTQYEALDEIISLTIEDPHTRVLLAKQDLSHYLAHKYNEPYLKLMTSRALDSVENERVHNLWSGVLQGRLSRYTGEIMLQNITESGFDVDGIMKADTMHRGHDLARFLRSLEEDNMVAYLRALKTTLSLAIQTRPSWQHDI</sequence>
<gene>
    <name evidence="1" type="ORF">SCHPADRAFT_270515</name>
</gene>
<dbReference type="OrthoDB" id="3066495at2759"/>
<dbReference type="InParanoid" id="A0A0H2RTK5"/>
<dbReference type="AlphaFoldDB" id="A0A0H2RTK5"/>
<name>A0A0H2RTK5_9AGAM</name>
<keyword evidence="2" id="KW-1185">Reference proteome</keyword>
<evidence type="ECO:0000313" key="1">
    <source>
        <dbReference type="EMBL" id="KLO15350.1"/>
    </source>
</evidence>
<reference evidence="1 2" key="1">
    <citation type="submission" date="2015-04" db="EMBL/GenBank/DDBJ databases">
        <title>Complete genome sequence of Schizopora paradoxa KUC8140, a cosmopolitan wood degrader in East Asia.</title>
        <authorList>
            <consortium name="DOE Joint Genome Institute"/>
            <person name="Min B."/>
            <person name="Park H."/>
            <person name="Jang Y."/>
            <person name="Kim J.-J."/>
            <person name="Kim K.H."/>
            <person name="Pangilinan J."/>
            <person name="Lipzen A."/>
            <person name="Riley R."/>
            <person name="Grigoriev I.V."/>
            <person name="Spatafora J.W."/>
            <person name="Choi I.-G."/>
        </authorList>
    </citation>
    <scope>NUCLEOTIDE SEQUENCE [LARGE SCALE GENOMIC DNA]</scope>
    <source>
        <strain evidence="1 2">KUC8140</strain>
    </source>
</reference>